<reference evidence="8" key="1">
    <citation type="submission" date="2016-10" db="EMBL/GenBank/DDBJ databases">
        <authorList>
            <person name="Varghese N."/>
            <person name="Submissions S."/>
        </authorList>
    </citation>
    <scope>NUCLEOTIDE SEQUENCE [LARGE SCALE GENOMIC DNA]</scope>
    <source>
        <strain evidence="8">DSM 23439</strain>
    </source>
</reference>
<evidence type="ECO:0000313" key="8">
    <source>
        <dbReference type="Proteomes" id="UP000199046"/>
    </source>
</evidence>
<comment type="subcellular location">
    <subcellularLocation>
        <location evidence="1">Cell membrane</location>
        <topology evidence="1">Multi-pass membrane protein</topology>
    </subcellularLocation>
</comment>
<keyword evidence="8" id="KW-1185">Reference proteome</keyword>
<sequence length="157" mass="17540">MTGLLSNLLLAVAWIALSGDFSMGGMLTGLAFGYLVILLLQNQLPGLKGYGTRLPRIVSFVFYFLRELFMANFKVAFDVVTPPWHMTPGVIAFELEAKTDLEIAFVANLISLTPGTLSLDISDDRRVLFIHAMFLDDEQSLRGDLREMERRALAVLR</sequence>
<evidence type="ECO:0000256" key="2">
    <source>
        <dbReference type="ARBA" id="ARBA00006228"/>
    </source>
</evidence>
<gene>
    <name evidence="7" type="ORF">SAMN05421848_1962</name>
</gene>
<keyword evidence="3" id="KW-1003">Cell membrane</keyword>
<evidence type="ECO:0000256" key="3">
    <source>
        <dbReference type="ARBA" id="ARBA00022475"/>
    </source>
</evidence>
<accession>A0A1I1KHC2</accession>
<keyword evidence="4" id="KW-0812">Transmembrane</keyword>
<evidence type="ECO:0000256" key="5">
    <source>
        <dbReference type="ARBA" id="ARBA00022989"/>
    </source>
</evidence>
<dbReference type="STRING" id="402385.SAMN05421848_1962"/>
<evidence type="ECO:0000313" key="7">
    <source>
        <dbReference type="EMBL" id="SFC59955.1"/>
    </source>
</evidence>
<dbReference type="InterPro" id="IPR002758">
    <property type="entry name" value="Cation_antiport_E"/>
</dbReference>
<dbReference type="PIRSF" id="PIRSF019239">
    <property type="entry name" value="MrpE"/>
    <property type="match status" value="1"/>
</dbReference>
<comment type="similarity">
    <text evidence="2">Belongs to the CPA3 antiporters (TC 2.A.63) subunit E family.</text>
</comment>
<name>A0A1I1KHC2_9GAMM</name>
<dbReference type="Pfam" id="PF01899">
    <property type="entry name" value="MNHE"/>
    <property type="match status" value="1"/>
</dbReference>
<organism evidence="7 8">
    <name type="scientific">Kushneria avicenniae</name>
    <dbReference type="NCBI Taxonomy" id="402385"/>
    <lineage>
        <taxon>Bacteria</taxon>
        <taxon>Pseudomonadati</taxon>
        <taxon>Pseudomonadota</taxon>
        <taxon>Gammaproteobacteria</taxon>
        <taxon>Oceanospirillales</taxon>
        <taxon>Halomonadaceae</taxon>
        <taxon>Kushneria</taxon>
    </lineage>
</organism>
<dbReference type="AlphaFoldDB" id="A0A1I1KHC2"/>
<evidence type="ECO:0000256" key="1">
    <source>
        <dbReference type="ARBA" id="ARBA00004651"/>
    </source>
</evidence>
<proteinExistence type="inferred from homology"/>
<evidence type="ECO:0000256" key="4">
    <source>
        <dbReference type="ARBA" id="ARBA00022692"/>
    </source>
</evidence>
<dbReference type="PANTHER" id="PTHR34584:SF1">
    <property type="entry name" value="NA(+)_H(+) ANTIPORTER SUBUNIT E1"/>
    <property type="match status" value="1"/>
</dbReference>
<dbReference type="RefSeq" id="WP_090133474.1">
    <property type="nucleotide sequence ID" value="NZ_FOLY01000004.1"/>
</dbReference>
<dbReference type="PANTHER" id="PTHR34584">
    <property type="entry name" value="NA(+)/H(+) ANTIPORTER SUBUNIT E1"/>
    <property type="match status" value="1"/>
</dbReference>
<keyword evidence="6" id="KW-0472">Membrane</keyword>
<dbReference type="Proteomes" id="UP000199046">
    <property type="component" value="Unassembled WGS sequence"/>
</dbReference>
<protein>
    <submittedName>
        <fullName evidence="7">Multisubunit sodium/proton antiporter, MrpE subunit</fullName>
    </submittedName>
</protein>
<dbReference type="EMBL" id="FOLY01000004">
    <property type="protein sequence ID" value="SFC59955.1"/>
    <property type="molecule type" value="Genomic_DNA"/>
</dbReference>
<dbReference type="GO" id="GO:0008324">
    <property type="term" value="F:monoatomic cation transmembrane transporter activity"/>
    <property type="evidence" value="ECO:0007669"/>
    <property type="project" value="InterPro"/>
</dbReference>
<dbReference type="OrthoDB" id="9807187at2"/>
<evidence type="ECO:0000256" key="6">
    <source>
        <dbReference type="ARBA" id="ARBA00023136"/>
    </source>
</evidence>
<dbReference type="GO" id="GO:0005886">
    <property type="term" value="C:plasma membrane"/>
    <property type="evidence" value="ECO:0007669"/>
    <property type="project" value="UniProtKB-SubCell"/>
</dbReference>
<keyword evidence="5" id="KW-1133">Transmembrane helix</keyword>